<reference evidence="2 3" key="1">
    <citation type="journal article" date="2021" name="bioRxiv">
        <title>Chromosome-scale and haplotype-resolved genome assembly of a tetraploid potato cultivar.</title>
        <authorList>
            <person name="Sun H."/>
            <person name="Jiao W.-B."/>
            <person name="Krause K."/>
            <person name="Campoy J.A."/>
            <person name="Goel M."/>
            <person name="Folz-Donahue K."/>
            <person name="Kukat C."/>
            <person name="Huettel B."/>
            <person name="Schneeberger K."/>
        </authorList>
    </citation>
    <scope>NUCLEOTIDE SEQUENCE [LARGE SCALE GENOMIC DNA]</scope>
    <source>
        <strain evidence="2">SolTubOtavaFocal</strain>
        <tissue evidence="2">Leaves</tissue>
    </source>
</reference>
<gene>
    <name evidence="2" type="ORF">KY290_025742</name>
</gene>
<evidence type="ECO:0000313" key="2">
    <source>
        <dbReference type="EMBL" id="KAH0755472.1"/>
    </source>
</evidence>
<dbReference type="Proteomes" id="UP000826656">
    <property type="component" value="Unassembled WGS sequence"/>
</dbReference>
<evidence type="ECO:0000256" key="1">
    <source>
        <dbReference type="SAM" id="MobiDB-lite"/>
    </source>
</evidence>
<sequence length="196" mass="21201">MNISNKGEQYKPFSGRPGKSSDSVFKVGYFVLAFQFLCPNSVRSLTSLQALDSFLSLTLRVPPPTGLAVGLDGFANPERLDLSSIIEGRASTTPFADYALLGDDILITDTEVARKLNSALLLSRRTYPPRDSWNFCGLRWGKSTKARQIDRLHVVVVLKKMEADHITIIVVTVGGVGGCGGGGEHITARSGSAFLR</sequence>
<comment type="caution">
    <text evidence="2">The sequence shown here is derived from an EMBL/GenBank/DDBJ whole genome shotgun (WGS) entry which is preliminary data.</text>
</comment>
<name>A0ABQ7UUG5_SOLTU</name>
<evidence type="ECO:0000313" key="3">
    <source>
        <dbReference type="Proteomes" id="UP000826656"/>
    </source>
</evidence>
<keyword evidence="3" id="KW-1185">Reference proteome</keyword>
<organism evidence="2 3">
    <name type="scientific">Solanum tuberosum</name>
    <name type="common">Potato</name>
    <dbReference type="NCBI Taxonomy" id="4113"/>
    <lineage>
        <taxon>Eukaryota</taxon>
        <taxon>Viridiplantae</taxon>
        <taxon>Streptophyta</taxon>
        <taxon>Embryophyta</taxon>
        <taxon>Tracheophyta</taxon>
        <taxon>Spermatophyta</taxon>
        <taxon>Magnoliopsida</taxon>
        <taxon>eudicotyledons</taxon>
        <taxon>Gunneridae</taxon>
        <taxon>Pentapetalae</taxon>
        <taxon>asterids</taxon>
        <taxon>lamiids</taxon>
        <taxon>Solanales</taxon>
        <taxon>Solanaceae</taxon>
        <taxon>Solanoideae</taxon>
        <taxon>Solaneae</taxon>
        <taxon>Solanum</taxon>
    </lineage>
</organism>
<accession>A0ABQ7UUG5</accession>
<dbReference type="EMBL" id="JAIVGD010000018">
    <property type="protein sequence ID" value="KAH0755472.1"/>
    <property type="molecule type" value="Genomic_DNA"/>
</dbReference>
<protein>
    <submittedName>
        <fullName evidence="2">Uncharacterized protein</fullName>
    </submittedName>
</protein>
<proteinExistence type="predicted"/>
<feature type="region of interest" description="Disordered" evidence="1">
    <location>
        <begin position="1"/>
        <end position="20"/>
    </location>
</feature>